<dbReference type="AlphaFoldDB" id="A0A212S6J3"/>
<dbReference type="FunFam" id="1.10.10.10:FF:000001">
    <property type="entry name" value="LysR family transcriptional regulator"/>
    <property type="match status" value="1"/>
</dbReference>
<keyword evidence="2" id="KW-0805">Transcription regulation</keyword>
<evidence type="ECO:0000313" key="6">
    <source>
        <dbReference type="EMBL" id="SNB80881.1"/>
    </source>
</evidence>
<dbReference type="InterPro" id="IPR005119">
    <property type="entry name" value="LysR_subst-bd"/>
</dbReference>
<dbReference type="GO" id="GO:0003700">
    <property type="term" value="F:DNA-binding transcription factor activity"/>
    <property type="evidence" value="ECO:0007669"/>
    <property type="project" value="InterPro"/>
</dbReference>
<evidence type="ECO:0000256" key="4">
    <source>
        <dbReference type="ARBA" id="ARBA00023163"/>
    </source>
</evidence>
<dbReference type="InterPro" id="IPR036388">
    <property type="entry name" value="WH-like_DNA-bd_sf"/>
</dbReference>
<dbReference type="PANTHER" id="PTHR30537:SF26">
    <property type="entry name" value="GLYCINE CLEAVAGE SYSTEM TRANSCRIPTIONAL ACTIVATOR"/>
    <property type="match status" value="1"/>
</dbReference>
<keyword evidence="3" id="KW-0238">DNA-binding</keyword>
<dbReference type="CDD" id="cd08432">
    <property type="entry name" value="PBP2_GcdR_TrpI_HvrB_AmpR_like"/>
    <property type="match status" value="1"/>
</dbReference>
<proteinExistence type="inferred from homology"/>
<comment type="similarity">
    <text evidence="1">Belongs to the LysR transcriptional regulatory family.</text>
</comment>
<keyword evidence="7" id="KW-1185">Reference proteome</keyword>
<dbReference type="InterPro" id="IPR058163">
    <property type="entry name" value="LysR-type_TF_proteobact-type"/>
</dbReference>
<dbReference type="OrthoDB" id="9794694at2"/>
<dbReference type="PANTHER" id="PTHR30537">
    <property type="entry name" value="HTH-TYPE TRANSCRIPTIONAL REGULATOR"/>
    <property type="match status" value="1"/>
</dbReference>
<evidence type="ECO:0000256" key="1">
    <source>
        <dbReference type="ARBA" id="ARBA00009437"/>
    </source>
</evidence>
<gene>
    <name evidence="6" type="ORF">SAMN06265338_11411</name>
</gene>
<evidence type="ECO:0000256" key="3">
    <source>
        <dbReference type="ARBA" id="ARBA00023125"/>
    </source>
</evidence>
<dbReference type="Pfam" id="PF00126">
    <property type="entry name" value="HTH_1"/>
    <property type="match status" value="1"/>
</dbReference>
<evidence type="ECO:0000256" key="2">
    <source>
        <dbReference type="ARBA" id="ARBA00023015"/>
    </source>
</evidence>
<dbReference type="Gene3D" id="3.40.190.10">
    <property type="entry name" value="Periplasmic binding protein-like II"/>
    <property type="match status" value="2"/>
</dbReference>
<organism evidence="6 7">
    <name type="scientific">Rhodoblastus acidophilus</name>
    <name type="common">Rhodopseudomonas acidophila</name>
    <dbReference type="NCBI Taxonomy" id="1074"/>
    <lineage>
        <taxon>Bacteria</taxon>
        <taxon>Pseudomonadati</taxon>
        <taxon>Pseudomonadota</taxon>
        <taxon>Alphaproteobacteria</taxon>
        <taxon>Hyphomicrobiales</taxon>
        <taxon>Rhodoblastaceae</taxon>
        <taxon>Rhodoblastus</taxon>
    </lineage>
</organism>
<accession>A0A212S6J3</accession>
<dbReference type="Gene3D" id="1.10.10.10">
    <property type="entry name" value="Winged helix-like DNA-binding domain superfamily/Winged helix DNA-binding domain"/>
    <property type="match status" value="1"/>
</dbReference>
<name>A0A212S6J3_RHOAC</name>
<dbReference type="Proteomes" id="UP000198418">
    <property type="component" value="Unassembled WGS sequence"/>
</dbReference>
<dbReference type="GO" id="GO:0006351">
    <property type="term" value="P:DNA-templated transcription"/>
    <property type="evidence" value="ECO:0007669"/>
    <property type="project" value="TreeGrafter"/>
</dbReference>
<dbReference type="RefSeq" id="WP_088522064.1">
    <property type="nucleotide sequence ID" value="NZ_FYDG01000014.1"/>
</dbReference>
<dbReference type="PRINTS" id="PR00039">
    <property type="entry name" value="HTHLYSR"/>
</dbReference>
<sequence>MPDASSRLLLSALASFEAAGRRGSFSAAAAELRLTQSAVSQQMQGLEAELGVALFRRLHRGVALTQAGQTLFEAAATALRLIDGAASAIRRDPVRKRLVVFTDFAFAALWLMPRLAALEVQLPGVEVRILTAQSVVDLRGEEADVAILFGDGRGRFFPPGWETSLLFGEEVTPIGSPALLKDAKPPLAPNQIAQMRRLHLQGGDDRWFTWADWMKAHGVVENPGALPQPQDLSFGNYPLILQAVMQGQGVALGWSPLVDDGLGAGWIVRLTEQKLTSDRGYVIAVPAQRNPVGRQFRDWVFAERDRGQPAIT</sequence>
<dbReference type="InterPro" id="IPR000847">
    <property type="entry name" value="LysR_HTH_N"/>
</dbReference>
<reference evidence="7" key="1">
    <citation type="submission" date="2017-06" db="EMBL/GenBank/DDBJ databases">
        <authorList>
            <person name="Varghese N."/>
            <person name="Submissions S."/>
        </authorList>
    </citation>
    <scope>NUCLEOTIDE SEQUENCE [LARGE SCALE GENOMIC DNA]</scope>
    <source>
        <strain evidence="7">DSM 137</strain>
    </source>
</reference>
<dbReference type="PROSITE" id="PS50931">
    <property type="entry name" value="HTH_LYSR"/>
    <property type="match status" value="1"/>
</dbReference>
<dbReference type="SUPFAM" id="SSF53850">
    <property type="entry name" value="Periplasmic binding protein-like II"/>
    <property type="match status" value="1"/>
</dbReference>
<dbReference type="GO" id="GO:0043565">
    <property type="term" value="F:sequence-specific DNA binding"/>
    <property type="evidence" value="ECO:0007669"/>
    <property type="project" value="TreeGrafter"/>
</dbReference>
<feature type="domain" description="HTH lysR-type" evidence="5">
    <location>
        <begin position="8"/>
        <end position="65"/>
    </location>
</feature>
<dbReference type="InterPro" id="IPR036390">
    <property type="entry name" value="WH_DNA-bd_sf"/>
</dbReference>
<evidence type="ECO:0000313" key="7">
    <source>
        <dbReference type="Proteomes" id="UP000198418"/>
    </source>
</evidence>
<evidence type="ECO:0000259" key="5">
    <source>
        <dbReference type="PROSITE" id="PS50931"/>
    </source>
</evidence>
<dbReference type="SUPFAM" id="SSF46785">
    <property type="entry name" value="Winged helix' DNA-binding domain"/>
    <property type="match status" value="1"/>
</dbReference>
<dbReference type="Pfam" id="PF03466">
    <property type="entry name" value="LysR_substrate"/>
    <property type="match status" value="1"/>
</dbReference>
<protein>
    <submittedName>
        <fullName evidence="6">Putative choline sulfate-utilization transcription factor</fullName>
    </submittedName>
</protein>
<dbReference type="EMBL" id="FYDG01000014">
    <property type="protein sequence ID" value="SNB80881.1"/>
    <property type="molecule type" value="Genomic_DNA"/>
</dbReference>
<keyword evidence="4" id="KW-0804">Transcription</keyword>